<gene>
    <name evidence="1" type="ORF">F960_03188</name>
</gene>
<dbReference type="HOGENOM" id="CLU_2379668_0_0_6"/>
<evidence type="ECO:0000313" key="2">
    <source>
        <dbReference type="Proteomes" id="UP000013117"/>
    </source>
</evidence>
<name>N8Y7S8_9GAMM</name>
<dbReference type="OrthoDB" id="6712021at2"/>
<dbReference type="EMBL" id="APPN01000073">
    <property type="protein sequence ID" value="ENV32681.1"/>
    <property type="molecule type" value="Genomic_DNA"/>
</dbReference>
<dbReference type="GeneID" id="84210476"/>
<dbReference type="Proteomes" id="UP000013117">
    <property type="component" value="Unassembled WGS sequence"/>
</dbReference>
<protein>
    <submittedName>
        <fullName evidence="1">Uncharacterized protein</fullName>
    </submittedName>
</protein>
<sequence length="104" mass="11893">MKFQYYIVLVLVLPLSGCIADCFLGCGLPPGTLYHPKSDTPVRDCYNNILTKNDVQSRAFWDENNLPHGTINFTCRNHKAYLPGKVPEDLKDLPDDRNLRIWTP</sequence>
<comment type="caution">
    <text evidence="1">The sequence shown here is derived from an EMBL/GenBank/DDBJ whole genome shotgun (WGS) entry which is preliminary data.</text>
</comment>
<dbReference type="AlphaFoldDB" id="N8Y7S8"/>
<organism evidence="1 2">
    <name type="scientific">Acinetobacter gerneri DSM 14967 = CIP 107464 = MTCC 9824</name>
    <dbReference type="NCBI Taxonomy" id="1120926"/>
    <lineage>
        <taxon>Bacteria</taxon>
        <taxon>Pseudomonadati</taxon>
        <taxon>Pseudomonadota</taxon>
        <taxon>Gammaproteobacteria</taxon>
        <taxon>Moraxellales</taxon>
        <taxon>Moraxellaceae</taxon>
        <taxon>Acinetobacter</taxon>
    </lineage>
</organism>
<dbReference type="RefSeq" id="WP_004866489.1">
    <property type="nucleotide sequence ID" value="NZ_ASYY01000084.1"/>
</dbReference>
<reference evidence="1 2" key="1">
    <citation type="submission" date="2013-02" db="EMBL/GenBank/DDBJ databases">
        <title>The Genome Sequence of Acinetobacter gerneri CIP 107464.</title>
        <authorList>
            <consortium name="The Broad Institute Genome Sequencing Platform"/>
            <consortium name="The Broad Institute Genome Sequencing Center for Infectious Disease"/>
            <person name="Cerqueira G."/>
            <person name="Feldgarden M."/>
            <person name="Courvalin P."/>
            <person name="Perichon B."/>
            <person name="Grillot-Courvalin C."/>
            <person name="Clermont D."/>
            <person name="Rocha E."/>
            <person name="Yoon E.-J."/>
            <person name="Nemec A."/>
            <person name="Walker B."/>
            <person name="Young S.K."/>
            <person name="Zeng Q."/>
            <person name="Gargeya S."/>
            <person name="Fitzgerald M."/>
            <person name="Haas B."/>
            <person name="Abouelleil A."/>
            <person name="Alvarado L."/>
            <person name="Arachchi H.M."/>
            <person name="Berlin A.M."/>
            <person name="Chapman S.B."/>
            <person name="Dewar J."/>
            <person name="Goldberg J."/>
            <person name="Griggs A."/>
            <person name="Gujja S."/>
            <person name="Hansen M."/>
            <person name="Howarth C."/>
            <person name="Imamovic A."/>
            <person name="Larimer J."/>
            <person name="McCowan C."/>
            <person name="Murphy C."/>
            <person name="Neiman D."/>
            <person name="Pearson M."/>
            <person name="Priest M."/>
            <person name="Roberts A."/>
            <person name="Saif S."/>
            <person name="Shea T."/>
            <person name="Sisk P."/>
            <person name="Sykes S."/>
            <person name="Wortman J."/>
            <person name="Nusbaum C."/>
            <person name="Birren B."/>
        </authorList>
    </citation>
    <scope>NUCLEOTIDE SEQUENCE [LARGE SCALE GENOMIC DNA]</scope>
    <source>
        <strain evidence="1 2">CIP 107464</strain>
    </source>
</reference>
<evidence type="ECO:0000313" key="1">
    <source>
        <dbReference type="EMBL" id="ENV32681.1"/>
    </source>
</evidence>
<accession>N8Y7S8</accession>
<keyword evidence="2" id="KW-1185">Reference proteome</keyword>
<proteinExistence type="predicted"/>